<keyword evidence="3" id="KW-0812">Transmembrane</keyword>
<comment type="subcellular location">
    <subcellularLocation>
        <location evidence="1">Membrane</location>
        <topology evidence="1">Single-pass membrane protein</topology>
    </subcellularLocation>
</comment>
<dbReference type="PANTHER" id="PTHR10801">
    <property type="entry name" value="24-DEHYDROCHOLESTEROL REDUCTASE"/>
    <property type="match status" value="1"/>
</dbReference>
<evidence type="ECO:0000313" key="9">
    <source>
        <dbReference type="Proteomes" id="UP001303473"/>
    </source>
</evidence>
<dbReference type="Proteomes" id="UP001303473">
    <property type="component" value="Unassembled WGS sequence"/>
</dbReference>
<keyword evidence="5" id="KW-0472">Membrane</keyword>
<dbReference type="InterPro" id="IPR016166">
    <property type="entry name" value="FAD-bd_PCMH"/>
</dbReference>
<dbReference type="SUPFAM" id="SSF56176">
    <property type="entry name" value="FAD-binding/transporter-associated domain-like"/>
    <property type="match status" value="1"/>
</dbReference>
<dbReference type="EMBL" id="MU854029">
    <property type="protein sequence ID" value="KAK3934096.1"/>
    <property type="molecule type" value="Genomic_DNA"/>
</dbReference>
<evidence type="ECO:0000256" key="3">
    <source>
        <dbReference type="ARBA" id="ARBA00022692"/>
    </source>
</evidence>
<dbReference type="Pfam" id="PF01565">
    <property type="entry name" value="FAD_binding_4"/>
    <property type="match status" value="1"/>
</dbReference>
<reference evidence="9" key="1">
    <citation type="journal article" date="2023" name="Mol. Phylogenet. Evol.">
        <title>Genome-scale phylogeny and comparative genomics of the fungal order Sordariales.</title>
        <authorList>
            <person name="Hensen N."/>
            <person name="Bonometti L."/>
            <person name="Westerberg I."/>
            <person name="Brannstrom I.O."/>
            <person name="Guillou S."/>
            <person name="Cros-Aarteil S."/>
            <person name="Calhoun S."/>
            <person name="Haridas S."/>
            <person name="Kuo A."/>
            <person name="Mondo S."/>
            <person name="Pangilinan J."/>
            <person name="Riley R."/>
            <person name="LaButti K."/>
            <person name="Andreopoulos B."/>
            <person name="Lipzen A."/>
            <person name="Chen C."/>
            <person name="Yan M."/>
            <person name="Daum C."/>
            <person name="Ng V."/>
            <person name="Clum A."/>
            <person name="Steindorff A."/>
            <person name="Ohm R.A."/>
            <person name="Martin F."/>
            <person name="Silar P."/>
            <person name="Natvig D.O."/>
            <person name="Lalanne C."/>
            <person name="Gautier V."/>
            <person name="Ament-Velasquez S.L."/>
            <person name="Kruys A."/>
            <person name="Hutchinson M.I."/>
            <person name="Powell A.J."/>
            <person name="Barry K."/>
            <person name="Miller A.N."/>
            <person name="Grigoriev I.V."/>
            <person name="Debuchy R."/>
            <person name="Gladieux P."/>
            <person name="Hiltunen Thoren M."/>
            <person name="Johannesson H."/>
        </authorList>
    </citation>
    <scope>NUCLEOTIDE SEQUENCE [LARGE SCALE GENOMIC DNA]</scope>
    <source>
        <strain evidence="9">CBS 340.73</strain>
    </source>
</reference>
<dbReference type="Gene3D" id="3.30.465.10">
    <property type="match status" value="1"/>
</dbReference>
<feature type="domain" description="FAD-binding PCMH-type" evidence="7">
    <location>
        <begin position="11"/>
        <end position="178"/>
    </location>
</feature>
<dbReference type="GO" id="GO:0071949">
    <property type="term" value="F:FAD binding"/>
    <property type="evidence" value="ECO:0007669"/>
    <property type="project" value="InterPro"/>
</dbReference>
<name>A0AAN6MV71_9PEZI</name>
<accession>A0AAN6MV71</accession>
<dbReference type="GO" id="GO:0050614">
    <property type="term" value="F:Delta24-sterol reductase activity"/>
    <property type="evidence" value="ECO:0007669"/>
    <property type="project" value="UniProtKB-EC"/>
</dbReference>
<dbReference type="FunFam" id="3.30.465.10:FF:000031">
    <property type="entry name" value="FAD binding domain protein"/>
    <property type="match status" value="1"/>
</dbReference>
<dbReference type="PANTHER" id="PTHR10801:SF10">
    <property type="entry name" value="FAD BINDING DOMAIN PROTEIN (AFU_ORTHOLOGUE AFUA_6G14300)"/>
    <property type="match status" value="1"/>
</dbReference>
<dbReference type="InterPro" id="IPR040165">
    <property type="entry name" value="Diminuto-like"/>
</dbReference>
<dbReference type="GO" id="GO:0000246">
    <property type="term" value="F:Delta24(24-1) sterol reductase activity"/>
    <property type="evidence" value="ECO:0007669"/>
    <property type="project" value="TreeGrafter"/>
</dbReference>
<sequence>MRETCPNSKLFRAPPLNRVHRNCITKVYLSGGLRRETFRIFHGSTNSTRPARKQRTADISALSNVLRVDPVTQTALLEPNVPMDKLVRATLPHGLIPPVVMEFPGITVGGGYAGSAGESSSFRYGYFDQTVNWVEIVLANGNVVRASATENPDLFKGAAGALGTLGITTLIELRLIKAKRYVKTTYHRTSSIREAVEKIRLETEDPANDYVDGILFSETFGVIITGQLTDDKPESEGVLSFSRPWDPWYYLHVKEKMHPTSPSTAAQAKPVVEYLPILEYLFRYDRGAFWIGVEAFKYFGLVPFNRLTRWFLNDFMHTRMLYRALHGSGVSSSVIVQDLSLPYSTAEEFISYSARELGVWPLWLCPLREMSPPSFHPCTTLPHNHSHSKDAQSGSTSRPQPMLNIGLWGRGAKRVAAFIQQNRDIENALARLGGRKVLYSHTYYTEEEFWNLYGWMWYEGLRQRYDATTLPTVYDKVNVDVDTLLAREGTLSWSQWLVSLWPFAGIAGIRSAISSKDYLIHRPGYWQQRLPMVSSVEDSKTPPTTHRS</sequence>
<evidence type="ECO:0000256" key="1">
    <source>
        <dbReference type="ARBA" id="ARBA00004167"/>
    </source>
</evidence>
<dbReference type="InterPro" id="IPR036318">
    <property type="entry name" value="FAD-bd_PCMH-like_sf"/>
</dbReference>
<dbReference type="GO" id="GO:0005737">
    <property type="term" value="C:cytoplasm"/>
    <property type="evidence" value="ECO:0007669"/>
    <property type="project" value="TreeGrafter"/>
</dbReference>
<keyword evidence="4" id="KW-1133">Transmembrane helix</keyword>
<dbReference type="EC" id="1.3.1.72" evidence="2"/>
<proteinExistence type="predicted"/>
<evidence type="ECO:0000256" key="4">
    <source>
        <dbReference type="ARBA" id="ARBA00022989"/>
    </source>
</evidence>
<comment type="caution">
    <text evidence="8">The sequence shown here is derived from an EMBL/GenBank/DDBJ whole genome shotgun (WGS) entry which is preliminary data.</text>
</comment>
<dbReference type="InterPro" id="IPR016169">
    <property type="entry name" value="FAD-bd_PCMH_sub2"/>
</dbReference>
<dbReference type="AlphaFoldDB" id="A0AAN6MV71"/>
<evidence type="ECO:0000256" key="2">
    <source>
        <dbReference type="ARBA" id="ARBA00012405"/>
    </source>
</evidence>
<dbReference type="GO" id="GO:0008202">
    <property type="term" value="P:steroid metabolic process"/>
    <property type="evidence" value="ECO:0007669"/>
    <property type="project" value="TreeGrafter"/>
</dbReference>
<evidence type="ECO:0000256" key="6">
    <source>
        <dbReference type="SAM" id="MobiDB-lite"/>
    </source>
</evidence>
<dbReference type="InterPro" id="IPR006094">
    <property type="entry name" value="Oxid_FAD_bind_N"/>
</dbReference>
<keyword evidence="9" id="KW-1185">Reference proteome</keyword>
<dbReference type="PROSITE" id="PS51387">
    <property type="entry name" value="FAD_PCMH"/>
    <property type="match status" value="1"/>
</dbReference>
<evidence type="ECO:0000256" key="5">
    <source>
        <dbReference type="ARBA" id="ARBA00023136"/>
    </source>
</evidence>
<organism evidence="8 9">
    <name type="scientific">Diplogelasinospora grovesii</name>
    <dbReference type="NCBI Taxonomy" id="303347"/>
    <lineage>
        <taxon>Eukaryota</taxon>
        <taxon>Fungi</taxon>
        <taxon>Dikarya</taxon>
        <taxon>Ascomycota</taxon>
        <taxon>Pezizomycotina</taxon>
        <taxon>Sordariomycetes</taxon>
        <taxon>Sordariomycetidae</taxon>
        <taxon>Sordariales</taxon>
        <taxon>Diplogelasinosporaceae</taxon>
        <taxon>Diplogelasinospora</taxon>
    </lineage>
</organism>
<gene>
    <name evidence="8" type="ORF">QBC46DRAFT_462800</name>
</gene>
<dbReference type="GO" id="GO:0016020">
    <property type="term" value="C:membrane"/>
    <property type="evidence" value="ECO:0007669"/>
    <property type="project" value="UniProtKB-SubCell"/>
</dbReference>
<protein>
    <recommendedName>
        <fullName evidence="2">Delta(24)-sterol reductase</fullName>
        <ecNumber evidence="2">1.3.1.72</ecNumber>
    </recommendedName>
</protein>
<feature type="region of interest" description="Disordered" evidence="6">
    <location>
        <begin position="381"/>
        <end position="400"/>
    </location>
</feature>
<evidence type="ECO:0000313" key="8">
    <source>
        <dbReference type="EMBL" id="KAK3934096.1"/>
    </source>
</evidence>
<evidence type="ECO:0000259" key="7">
    <source>
        <dbReference type="PROSITE" id="PS51387"/>
    </source>
</evidence>